<dbReference type="PROSITE" id="PS50931">
    <property type="entry name" value="HTH_LYSR"/>
    <property type="match status" value="1"/>
</dbReference>
<reference evidence="7" key="1">
    <citation type="journal article" date="2019" name="Int. J. Syst. Evol. Microbiol.">
        <title>The Global Catalogue of Microorganisms (GCM) 10K type strain sequencing project: providing services to taxonomists for standard genome sequencing and annotation.</title>
        <authorList>
            <consortium name="The Broad Institute Genomics Platform"/>
            <consortium name="The Broad Institute Genome Sequencing Center for Infectious Disease"/>
            <person name="Wu L."/>
            <person name="Ma J."/>
        </authorList>
    </citation>
    <scope>NUCLEOTIDE SEQUENCE [LARGE SCALE GENOMIC DNA]</scope>
    <source>
        <strain evidence="7">JCM 17666</strain>
    </source>
</reference>
<keyword evidence="7" id="KW-1185">Reference proteome</keyword>
<dbReference type="RefSeq" id="WP_345246887.1">
    <property type="nucleotide sequence ID" value="NZ_BAABFO010000003.1"/>
</dbReference>
<dbReference type="PANTHER" id="PTHR30537:SF5">
    <property type="entry name" value="HTH-TYPE TRANSCRIPTIONAL ACTIVATOR TTDR-RELATED"/>
    <property type="match status" value="1"/>
</dbReference>
<comment type="similarity">
    <text evidence="1">Belongs to the LysR transcriptional regulatory family.</text>
</comment>
<evidence type="ECO:0000256" key="2">
    <source>
        <dbReference type="ARBA" id="ARBA00023015"/>
    </source>
</evidence>
<evidence type="ECO:0000259" key="5">
    <source>
        <dbReference type="PROSITE" id="PS50931"/>
    </source>
</evidence>
<dbReference type="Pfam" id="PF03466">
    <property type="entry name" value="LysR_substrate"/>
    <property type="match status" value="1"/>
</dbReference>
<evidence type="ECO:0000256" key="4">
    <source>
        <dbReference type="ARBA" id="ARBA00023163"/>
    </source>
</evidence>
<dbReference type="EMBL" id="BAABFO010000003">
    <property type="protein sequence ID" value="GAA4326323.1"/>
    <property type="molecule type" value="Genomic_DNA"/>
</dbReference>
<organism evidence="6 7">
    <name type="scientific">Pigmentiphaga soli</name>
    <dbReference type="NCBI Taxonomy" id="1007095"/>
    <lineage>
        <taxon>Bacteria</taxon>
        <taxon>Pseudomonadati</taxon>
        <taxon>Pseudomonadota</taxon>
        <taxon>Betaproteobacteria</taxon>
        <taxon>Burkholderiales</taxon>
        <taxon>Alcaligenaceae</taxon>
        <taxon>Pigmentiphaga</taxon>
    </lineage>
</organism>
<evidence type="ECO:0000313" key="7">
    <source>
        <dbReference type="Proteomes" id="UP001501671"/>
    </source>
</evidence>
<dbReference type="InterPro" id="IPR000847">
    <property type="entry name" value="LysR_HTH_N"/>
</dbReference>
<dbReference type="InterPro" id="IPR005119">
    <property type="entry name" value="LysR_subst-bd"/>
</dbReference>
<dbReference type="Proteomes" id="UP001501671">
    <property type="component" value="Unassembled WGS sequence"/>
</dbReference>
<dbReference type="PANTHER" id="PTHR30537">
    <property type="entry name" value="HTH-TYPE TRANSCRIPTIONAL REGULATOR"/>
    <property type="match status" value="1"/>
</dbReference>
<comment type="caution">
    <text evidence="6">The sequence shown here is derived from an EMBL/GenBank/DDBJ whole genome shotgun (WGS) entry which is preliminary data.</text>
</comment>
<protein>
    <submittedName>
        <fullName evidence="6">LysR family transcriptional regulator</fullName>
    </submittedName>
</protein>
<dbReference type="CDD" id="cd08422">
    <property type="entry name" value="PBP2_CrgA_like"/>
    <property type="match status" value="1"/>
</dbReference>
<dbReference type="Gene3D" id="3.40.190.290">
    <property type="match status" value="1"/>
</dbReference>
<keyword evidence="4" id="KW-0804">Transcription</keyword>
<feature type="domain" description="HTH lysR-type" evidence="5">
    <location>
        <begin position="1"/>
        <end position="53"/>
    </location>
</feature>
<evidence type="ECO:0000313" key="6">
    <source>
        <dbReference type="EMBL" id="GAA4326323.1"/>
    </source>
</evidence>
<evidence type="ECO:0000256" key="3">
    <source>
        <dbReference type="ARBA" id="ARBA00023125"/>
    </source>
</evidence>
<sequence>MWAFTKVVSHGSFSEAARDMRLSRSAVSKYIIDLEAELGVQLLNRSTHHASPTDAGQHYYERCVAILSEIEEADLAVSHLQAEPRGTLRVNAPMSFGTMHLGTAVSDFMLQYPGIRIQLVLSDQHLDTVQEGFDVTLRIADAPPPSLTARQIAPAPRVLCASPDYLKRAGTPRHPHDLRGHDCLNYGYLATGTQWKLTGRDGEDHWIHPTWKLSTNNGEILRDAALGGHGIALLPTFIVGEHLRSGSLRAILPRYKAPETSIYALYPPARYLPVKLRAFVDFLSDRFFRKTEWNVAHR</sequence>
<dbReference type="Pfam" id="PF00126">
    <property type="entry name" value="HTH_1"/>
    <property type="match status" value="1"/>
</dbReference>
<dbReference type="InterPro" id="IPR036388">
    <property type="entry name" value="WH-like_DNA-bd_sf"/>
</dbReference>
<evidence type="ECO:0000256" key="1">
    <source>
        <dbReference type="ARBA" id="ARBA00009437"/>
    </source>
</evidence>
<keyword evidence="2" id="KW-0805">Transcription regulation</keyword>
<dbReference type="InterPro" id="IPR058163">
    <property type="entry name" value="LysR-type_TF_proteobact-type"/>
</dbReference>
<dbReference type="Gene3D" id="1.10.10.10">
    <property type="entry name" value="Winged helix-like DNA-binding domain superfamily/Winged helix DNA-binding domain"/>
    <property type="match status" value="1"/>
</dbReference>
<accession>A0ABP8GL15</accession>
<gene>
    <name evidence="6" type="ORF">GCM10023144_09680</name>
</gene>
<dbReference type="SUPFAM" id="SSF53850">
    <property type="entry name" value="Periplasmic binding protein-like II"/>
    <property type="match status" value="1"/>
</dbReference>
<name>A0ABP8GL15_9BURK</name>
<keyword evidence="3" id="KW-0238">DNA-binding</keyword>
<dbReference type="InterPro" id="IPR036390">
    <property type="entry name" value="WH_DNA-bd_sf"/>
</dbReference>
<proteinExistence type="inferred from homology"/>
<dbReference type="SUPFAM" id="SSF46785">
    <property type="entry name" value="Winged helix' DNA-binding domain"/>
    <property type="match status" value="1"/>
</dbReference>